<evidence type="ECO:0000313" key="3">
    <source>
        <dbReference type="Proteomes" id="UP000827721"/>
    </source>
</evidence>
<keyword evidence="1" id="KW-0812">Transmembrane</keyword>
<dbReference type="EMBL" id="JAFEMO010000003">
    <property type="protein sequence ID" value="KAH7572851.1"/>
    <property type="molecule type" value="Genomic_DNA"/>
</dbReference>
<reference evidence="2 3" key="1">
    <citation type="submission" date="2021-02" db="EMBL/GenBank/DDBJ databases">
        <title>Plant Genome Project.</title>
        <authorList>
            <person name="Zhang R.-G."/>
        </authorList>
    </citation>
    <scope>NUCLEOTIDE SEQUENCE [LARGE SCALE GENOMIC DNA]</scope>
    <source>
        <tissue evidence="2">Leaves</tissue>
    </source>
</reference>
<feature type="transmembrane region" description="Helical" evidence="1">
    <location>
        <begin position="154"/>
        <end position="173"/>
    </location>
</feature>
<accession>A0ABQ8I888</accession>
<keyword evidence="1" id="KW-1133">Transmembrane helix</keyword>
<gene>
    <name evidence="2" type="ORF">JRO89_XS03G0024300</name>
</gene>
<comment type="caution">
    <text evidence="2">The sequence shown here is derived from an EMBL/GenBank/DDBJ whole genome shotgun (WGS) entry which is preliminary data.</text>
</comment>
<feature type="transmembrane region" description="Helical" evidence="1">
    <location>
        <begin position="129"/>
        <end position="148"/>
    </location>
</feature>
<keyword evidence="3" id="KW-1185">Reference proteome</keyword>
<evidence type="ECO:0000313" key="2">
    <source>
        <dbReference type="EMBL" id="KAH7572851.1"/>
    </source>
</evidence>
<feature type="transmembrane region" description="Helical" evidence="1">
    <location>
        <begin position="93"/>
        <end position="117"/>
    </location>
</feature>
<organism evidence="2 3">
    <name type="scientific">Xanthoceras sorbifolium</name>
    <dbReference type="NCBI Taxonomy" id="99658"/>
    <lineage>
        <taxon>Eukaryota</taxon>
        <taxon>Viridiplantae</taxon>
        <taxon>Streptophyta</taxon>
        <taxon>Embryophyta</taxon>
        <taxon>Tracheophyta</taxon>
        <taxon>Spermatophyta</taxon>
        <taxon>Magnoliopsida</taxon>
        <taxon>eudicotyledons</taxon>
        <taxon>Gunneridae</taxon>
        <taxon>Pentapetalae</taxon>
        <taxon>rosids</taxon>
        <taxon>malvids</taxon>
        <taxon>Sapindales</taxon>
        <taxon>Sapindaceae</taxon>
        <taxon>Xanthoceroideae</taxon>
        <taxon>Xanthoceras</taxon>
    </lineage>
</organism>
<proteinExistence type="predicted"/>
<keyword evidence="1" id="KW-0472">Membrane</keyword>
<feature type="transmembrane region" description="Helical" evidence="1">
    <location>
        <begin position="68"/>
        <end position="87"/>
    </location>
</feature>
<sequence>MSTISCPVRTICATIRSYASQIRLRLHPPPSSSQPQSPPSIDPESQLVITPVLDPENQNQILLQWKNIAMGFCFTSALEISLLFAQTKSQLSISFHLLSFAILLIFLCLFVSNFIAHKFATTVQVMEKIAVLLAATVVVFAIAIPFPLSLKCVIWALYVISLIAVLVGQYYGFQSS</sequence>
<protein>
    <submittedName>
        <fullName evidence="2">Uncharacterized protein</fullName>
    </submittedName>
</protein>
<name>A0ABQ8I888_9ROSI</name>
<dbReference type="Proteomes" id="UP000827721">
    <property type="component" value="Unassembled WGS sequence"/>
</dbReference>
<dbReference type="PANTHER" id="PTHR34741:SF1">
    <property type="entry name" value="PGG DOMAIN-CONTAINING PROTEIN"/>
    <property type="match status" value="1"/>
</dbReference>
<dbReference type="PANTHER" id="PTHR34741">
    <property type="entry name" value="IMAP FAMILY MEMBER 1, PUTATIVE-RELATED"/>
    <property type="match status" value="1"/>
</dbReference>
<evidence type="ECO:0000256" key="1">
    <source>
        <dbReference type="SAM" id="Phobius"/>
    </source>
</evidence>